<dbReference type="AlphaFoldDB" id="A0A914PHM9"/>
<keyword evidence="1" id="KW-1185">Reference proteome</keyword>
<sequence length="70" mass="8213">MSICTYKYYFKFSAEHVPNKSQAETIDKIIKQILNKTNFDINPVIIDYQGITEADKDALVFLQINYFIVF</sequence>
<name>A0A914PHM9_9BILA</name>
<evidence type="ECO:0000313" key="1">
    <source>
        <dbReference type="Proteomes" id="UP000887578"/>
    </source>
</evidence>
<protein>
    <submittedName>
        <fullName evidence="2">Uncharacterized protein</fullName>
    </submittedName>
</protein>
<dbReference type="Proteomes" id="UP000887578">
    <property type="component" value="Unplaced"/>
</dbReference>
<reference evidence="2" key="1">
    <citation type="submission" date="2022-11" db="UniProtKB">
        <authorList>
            <consortium name="WormBaseParasite"/>
        </authorList>
    </citation>
    <scope>IDENTIFICATION</scope>
</reference>
<accession>A0A914PHM9</accession>
<organism evidence="1 2">
    <name type="scientific">Panagrolaimus davidi</name>
    <dbReference type="NCBI Taxonomy" id="227884"/>
    <lineage>
        <taxon>Eukaryota</taxon>
        <taxon>Metazoa</taxon>
        <taxon>Ecdysozoa</taxon>
        <taxon>Nematoda</taxon>
        <taxon>Chromadorea</taxon>
        <taxon>Rhabditida</taxon>
        <taxon>Tylenchina</taxon>
        <taxon>Panagrolaimomorpha</taxon>
        <taxon>Panagrolaimoidea</taxon>
        <taxon>Panagrolaimidae</taxon>
        <taxon>Panagrolaimus</taxon>
    </lineage>
</organism>
<proteinExistence type="predicted"/>
<dbReference type="WBParaSite" id="PDA_v2.g14295.t1">
    <property type="protein sequence ID" value="PDA_v2.g14295.t1"/>
    <property type="gene ID" value="PDA_v2.g14295"/>
</dbReference>
<evidence type="ECO:0000313" key="2">
    <source>
        <dbReference type="WBParaSite" id="PDA_v2.g14295.t1"/>
    </source>
</evidence>